<sequence>MGLFFKKKKDPYEDMDLDLNENNFGKASDRIIMERMTYDDTHAKELLDSLKNGSPLVLNFDGMNLQQADKYMAFFQGAAAALDGRAVRINESTFLYARKEEFLDGSLKEFVDGLPKEN</sequence>
<dbReference type="Pfam" id="PF04472">
    <property type="entry name" value="SepF"/>
    <property type="match status" value="1"/>
</dbReference>
<keyword evidence="2" id="KW-1185">Reference proteome</keyword>
<dbReference type="InterPro" id="IPR007561">
    <property type="entry name" value="Cell_div_SepF/SepF-rel"/>
</dbReference>
<dbReference type="RefSeq" id="WP_119016567.1">
    <property type="nucleotide sequence ID" value="NZ_QXEV01000018.1"/>
</dbReference>
<keyword evidence="1" id="KW-0132">Cell division</keyword>
<name>A0A397RSS2_9MOLU</name>
<evidence type="ECO:0000313" key="1">
    <source>
        <dbReference type="EMBL" id="RIA75479.1"/>
    </source>
</evidence>
<dbReference type="EMBL" id="QXEV01000018">
    <property type="protein sequence ID" value="RIA75479.1"/>
    <property type="molecule type" value="Genomic_DNA"/>
</dbReference>
<dbReference type="InParanoid" id="A0A397RSS2"/>
<dbReference type="InterPro" id="IPR038594">
    <property type="entry name" value="SepF-like_sf"/>
</dbReference>
<protein>
    <submittedName>
        <fullName evidence="1">Cell division inhibitor SepF</fullName>
    </submittedName>
</protein>
<dbReference type="GO" id="GO:0090529">
    <property type="term" value="P:cell septum assembly"/>
    <property type="evidence" value="ECO:0007669"/>
    <property type="project" value="InterPro"/>
</dbReference>
<proteinExistence type="predicted"/>
<gene>
    <name evidence="1" type="ORF">EI71_01444</name>
</gene>
<evidence type="ECO:0000313" key="2">
    <source>
        <dbReference type="Proteomes" id="UP000266506"/>
    </source>
</evidence>
<dbReference type="Gene3D" id="3.30.110.150">
    <property type="entry name" value="SepF-like protein"/>
    <property type="match status" value="1"/>
</dbReference>
<comment type="caution">
    <text evidence="1">The sequence shown here is derived from an EMBL/GenBank/DDBJ whole genome shotgun (WGS) entry which is preliminary data.</text>
</comment>
<dbReference type="OrthoDB" id="384666at2"/>
<keyword evidence="1" id="KW-0131">Cell cycle</keyword>
<dbReference type="AlphaFoldDB" id="A0A397RSS2"/>
<accession>A0A397RSS2</accession>
<dbReference type="Proteomes" id="UP000266506">
    <property type="component" value="Unassembled WGS sequence"/>
</dbReference>
<reference evidence="1 2" key="1">
    <citation type="submission" date="2018-08" db="EMBL/GenBank/DDBJ databases">
        <title>Genomic Encyclopedia of Archaeal and Bacterial Type Strains, Phase II (KMG-II): from individual species to whole genera.</title>
        <authorList>
            <person name="Goeker M."/>
        </authorList>
    </citation>
    <scope>NUCLEOTIDE SEQUENCE [LARGE SCALE GENOMIC DNA]</scope>
    <source>
        <strain evidence="1 2">ATCC 27112</strain>
    </source>
</reference>
<organism evidence="1 2">
    <name type="scientific">Anaeroplasma bactoclasticum</name>
    <dbReference type="NCBI Taxonomy" id="2088"/>
    <lineage>
        <taxon>Bacteria</taxon>
        <taxon>Bacillati</taxon>
        <taxon>Mycoplasmatota</taxon>
        <taxon>Mollicutes</taxon>
        <taxon>Anaeroplasmatales</taxon>
        <taxon>Anaeroplasmataceae</taxon>
        <taxon>Anaeroplasma</taxon>
    </lineage>
</organism>